<accession>A0A517MXI0</accession>
<organism evidence="1 2">
    <name type="scientific">Adhaeretor mobilis</name>
    <dbReference type="NCBI Taxonomy" id="1930276"/>
    <lineage>
        <taxon>Bacteria</taxon>
        <taxon>Pseudomonadati</taxon>
        <taxon>Planctomycetota</taxon>
        <taxon>Planctomycetia</taxon>
        <taxon>Pirellulales</taxon>
        <taxon>Lacipirellulaceae</taxon>
        <taxon>Adhaeretor</taxon>
    </lineage>
</organism>
<dbReference type="AlphaFoldDB" id="A0A517MXI0"/>
<reference evidence="1 2" key="1">
    <citation type="submission" date="2019-02" db="EMBL/GenBank/DDBJ databases">
        <title>Deep-cultivation of Planctomycetes and their phenomic and genomic characterization uncovers novel biology.</title>
        <authorList>
            <person name="Wiegand S."/>
            <person name="Jogler M."/>
            <person name="Boedeker C."/>
            <person name="Pinto D."/>
            <person name="Vollmers J."/>
            <person name="Rivas-Marin E."/>
            <person name="Kohn T."/>
            <person name="Peeters S.H."/>
            <person name="Heuer A."/>
            <person name="Rast P."/>
            <person name="Oberbeckmann S."/>
            <person name="Bunk B."/>
            <person name="Jeske O."/>
            <person name="Meyerdierks A."/>
            <person name="Storesund J.E."/>
            <person name="Kallscheuer N."/>
            <person name="Luecker S."/>
            <person name="Lage O.M."/>
            <person name="Pohl T."/>
            <person name="Merkel B.J."/>
            <person name="Hornburger P."/>
            <person name="Mueller R.-W."/>
            <person name="Bruemmer F."/>
            <person name="Labrenz M."/>
            <person name="Spormann A.M."/>
            <person name="Op den Camp H."/>
            <person name="Overmann J."/>
            <person name="Amann R."/>
            <person name="Jetten M.S.M."/>
            <person name="Mascher T."/>
            <person name="Medema M.H."/>
            <person name="Devos D.P."/>
            <person name="Kaster A.-K."/>
            <person name="Ovreas L."/>
            <person name="Rohde M."/>
            <person name="Galperin M.Y."/>
            <person name="Jogler C."/>
        </authorList>
    </citation>
    <scope>NUCLEOTIDE SEQUENCE [LARGE SCALE GENOMIC DNA]</scope>
    <source>
        <strain evidence="1 2">HG15A2</strain>
    </source>
</reference>
<dbReference type="EMBL" id="CP036263">
    <property type="protein sequence ID" value="QDS99598.1"/>
    <property type="molecule type" value="Genomic_DNA"/>
</dbReference>
<gene>
    <name evidence="1" type="ORF">HG15A2_29240</name>
</gene>
<name>A0A517MXI0_9BACT</name>
<dbReference type="KEGG" id="amob:HG15A2_29240"/>
<sequence>MCVCKAVFSNFYGIMKWDTPRSNKPDQRAPKSHNSFVEFQITRSLLGKCPLEELIPQDNSRGQQEFMTLVFFTADTGLV</sequence>
<dbReference type="Proteomes" id="UP000319852">
    <property type="component" value="Chromosome"/>
</dbReference>
<protein>
    <submittedName>
        <fullName evidence="1">Uncharacterized protein</fullName>
    </submittedName>
</protein>
<keyword evidence="2" id="KW-1185">Reference proteome</keyword>
<evidence type="ECO:0000313" key="1">
    <source>
        <dbReference type="EMBL" id="QDS99598.1"/>
    </source>
</evidence>
<proteinExistence type="predicted"/>
<evidence type="ECO:0000313" key="2">
    <source>
        <dbReference type="Proteomes" id="UP000319852"/>
    </source>
</evidence>